<proteinExistence type="predicted"/>
<accession>A0ABY9APN4</accession>
<keyword evidence="1" id="KW-0223">Dioxygenase</keyword>
<feature type="compositionally biased region" description="Low complexity" evidence="4">
    <location>
        <begin position="1"/>
        <end position="20"/>
    </location>
</feature>
<dbReference type="PANTHER" id="PTHR41517:SF1">
    <property type="entry name" value="CUPIN"/>
    <property type="match status" value="1"/>
</dbReference>
<evidence type="ECO:0000256" key="1">
    <source>
        <dbReference type="ARBA" id="ARBA00022964"/>
    </source>
</evidence>
<dbReference type="Gene3D" id="2.60.120.10">
    <property type="entry name" value="Jelly Rolls"/>
    <property type="match status" value="1"/>
</dbReference>
<dbReference type="EC" id="1.13.11.4" evidence="3"/>
<dbReference type="GO" id="GO:0047922">
    <property type="term" value="F:gentisate 1,2-dioxygenase activity"/>
    <property type="evidence" value="ECO:0007669"/>
    <property type="project" value="UniProtKB-EC"/>
</dbReference>
<dbReference type="GeneID" id="79789948"/>
<organism evidence="6 7">
    <name type="scientific">Paracidovorax citrulli</name>
    <name type="common">Acidovorax citrulli</name>
    <dbReference type="NCBI Taxonomy" id="80869"/>
    <lineage>
        <taxon>Bacteria</taxon>
        <taxon>Pseudomonadati</taxon>
        <taxon>Pseudomonadota</taxon>
        <taxon>Betaproteobacteria</taxon>
        <taxon>Burkholderiales</taxon>
        <taxon>Comamonadaceae</taxon>
        <taxon>Paracidovorax</taxon>
    </lineage>
</organism>
<dbReference type="CDD" id="cd02216">
    <property type="entry name" value="cupin_GDO-like_N"/>
    <property type="match status" value="1"/>
</dbReference>
<dbReference type="Proteomes" id="UP001242732">
    <property type="component" value="Chromosome"/>
</dbReference>
<evidence type="ECO:0000259" key="5">
    <source>
        <dbReference type="Pfam" id="PF07883"/>
    </source>
</evidence>
<name>A0ABY9APN4_PARCI</name>
<reference evidence="6 7" key="1">
    <citation type="submission" date="2023-06" db="EMBL/GenBank/DDBJ databases">
        <authorList>
            <person name="Ham H."/>
            <person name="Park D.S."/>
        </authorList>
    </citation>
    <scope>NUCLEOTIDE SEQUENCE [LARGE SCALE GENOMIC DNA]</scope>
    <source>
        <strain evidence="6 7">KACC 17005</strain>
    </source>
</reference>
<dbReference type="InterPro" id="IPR011960">
    <property type="entry name" value="Gentisate_dOase"/>
</dbReference>
<keyword evidence="2 6" id="KW-0560">Oxidoreductase</keyword>
<dbReference type="CDD" id="cd06992">
    <property type="entry name" value="cupin_GDO-like_C"/>
    <property type="match status" value="1"/>
</dbReference>
<evidence type="ECO:0000256" key="3">
    <source>
        <dbReference type="NCBIfam" id="TIGR02272"/>
    </source>
</evidence>
<dbReference type="RefSeq" id="WP_011793336.1">
    <property type="nucleotide sequence ID" value="NZ_CP023687.1"/>
</dbReference>
<dbReference type="SUPFAM" id="SSF51182">
    <property type="entry name" value="RmlC-like cupins"/>
    <property type="match status" value="1"/>
</dbReference>
<dbReference type="EMBL" id="CP127363">
    <property type="protein sequence ID" value="WIY48885.1"/>
    <property type="molecule type" value="Genomic_DNA"/>
</dbReference>
<feature type="region of interest" description="Disordered" evidence="4">
    <location>
        <begin position="1"/>
        <end position="31"/>
    </location>
</feature>
<dbReference type="InterPro" id="IPR047183">
    <property type="entry name" value="GDO-like"/>
</dbReference>
<protein>
    <recommendedName>
        <fullName evidence="3">Gentisate 1,2-dioxygenase</fullName>
        <ecNumber evidence="3">1.13.11.4</ecNumber>
    </recommendedName>
</protein>
<evidence type="ECO:0000256" key="2">
    <source>
        <dbReference type="ARBA" id="ARBA00023002"/>
    </source>
</evidence>
<dbReference type="Pfam" id="PF07883">
    <property type="entry name" value="Cupin_2"/>
    <property type="match status" value="1"/>
</dbReference>
<dbReference type="InterPro" id="IPR013096">
    <property type="entry name" value="Cupin_2"/>
</dbReference>
<evidence type="ECO:0000256" key="4">
    <source>
        <dbReference type="SAM" id="MobiDB-lite"/>
    </source>
</evidence>
<gene>
    <name evidence="6" type="primary">gtdA</name>
    <name evidence="6" type="ORF">QRO08_24245</name>
</gene>
<dbReference type="InterPro" id="IPR014710">
    <property type="entry name" value="RmlC-like_jellyroll"/>
</dbReference>
<evidence type="ECO:0000313" key="7">
    <source>
        <dbReference type="Proteomes" id="UP001242732"/>
    </source>
</evidence>
<keyword evidence="7" id="KW-1185">Reference proteome</keyword>
<sequence length="370" mass="40376">MDTTLARPAAQGATPAAAPASAPPHRTPSPERQAYYDRIAGHDMAPLWESLHSLVPREPRPQAVPAFWKYDDVRPLVMQAGEVISAEEAVRRVLILENPGLPGRSSITSTLYAGLQLILPGEVAPSHRHTQSALRFIVEGKGAYTAVNGERTTMHPGDFIITPSWTWHDHGNPAVDEGGEPVVWLDGLDIPLIGHLDAGFAENYPEAVQPVSRAEGHSFAAFGHNMAPVRHRAAGPTSPIFSYPYDRSREALDRLFRQGELDAWDGVKLRYVNPATGGWPMPTMATFLQLLPAGFQGRTYRGTDATVFSVVEGQGTARIGGSTFQFGPRDTFVAPSWAPVQLAATQDAVLFSYSDRPVQVALNLHREHRM</sequence>
<evidence type="ECO:0000313" key="6">
    <source>
        <dbReference type="EMBL" id="WIY48885.1"/>
    </source>
</evidence>
<dbReference type="InterPro" id="IPR011051">
    <property type="entry name" value="RmlC_Cupin_sf"/>
</dbReference>
<dbReference type="NCBIfam" id="TIGR02272">
    <property type="entry name" value="gentisate_1_2"/>
    <property type="match status" value="1"/>
</dbReference>
<feature type="domain" description="Cupin type-2" evidence="5">
    <location>
        <begin position="115"/>
        <end position="185"/>
    </location>
</feature>
<dbReference type="PANTHER" id="PTHR41517">
    <property type="entry name" value="1,2-DIOXYGENASE PROTEIN-RELATED"/>
    <property type="match status" value="1"/>
</dbReference>